<dbReference type="Proteomes" id="UP000570514">
    <property type="component" value="Unassembled WGS sequence"/>
</dbReference>
<dbReference type="Gene3D" id="2.40.70.10">
    <property type="entry name" value="Acid Proteases"/>
    <property type="match status" value="2"/>
</dbReference>
<dbReference type="PROSITE" id="PS51318">
    <property type="entry name" value="TAT"/>
    <property type="match status" value="1"/>
</dbReference>
<dbReference type="PROSITE" id="PS00141">
    <property type="entry name" value="ASP_PROTEASE"/>
    <property type="match status" value="1"/>
</dbReference>
<evidence type="ECO:0000256" key="1">
    <source>
        <dbReference type="ARBA" id="ARBA00022801"/>
    </source>
</evidence>
<protein>
    <submittedName>
        <fullName evidence="3">Putative aspartyl protease</fullName>
    </submittedName>
</protein>
<accession>A0A846N214</accession>
<proteinExistence type="predicted"/>
<evidence type="ECO:0000313" key="4">
    <source>
        <dbReference type="Proteomes" id="UP000570514"/>
    </source>
</evidence>
<keyword evidence="1" id="KW-0378">Hydrolase</keyword>
<keyword evidence="3" id="KW-0645">Protease</keyword>
<reference evidence="3 4" key="1">
    <citation type="submission" date="2020-03" db="EMBL/GenBank/DDBJ databases">
        <title>Genomic Encyclopedia of Type Strains, Phase IV (KMG-IV): sequencing the most valuable type-strain genomes for metagenomic binning, comparative biology and taxonomic classification.</title>
        <authorList>
            <person name="Goeker M."/>
        </authorList>
    </citation>
    <scope>NUCLEOTIDE SEQUENCE [LARGE SCALE GENOMIC DNA]</scope>
    <source>
        <strain evidence="3 4">DSM 19867</strain>
    </source>
</reference>
<dbReference type="InterPro" id="IPR021109">
    <property type="entry name" value="Peptidase_aspartic_dom_sf"/>
</dbReference>
<dbReference type="CDD" id="cd00303">
    <property type="entry name" value="retropepsin_like"/>
    <property type="match status" value="1"/>
</dbReference>
<dbReference type="PROSITE" id="PS50175">
    <property type="entry name" value="ASP_PROT_RETROV"/>
    <property type="match status" value="1"/>
</dbReference>
<dbReference type="GO" id="GO:0006508">
    <property type="term" value="P:proteolysis"/>
    <property type="evidence" value="ECO:0007669"/>
    <property type="project" value="UniProtKB-KW"/>
</dbReference>
<name>A0A846N214_9PROT</name>
<evidence type="ECO:0000259" key="2">
    <source>
        <dbReference type="PROSITE" id="PS50175"/>
    </source>
</evidence>
<dbReference type="InterPro" id="IPR001995">
    <property type="entry name" value="Peptidase_A2_cat"/>
</dbReference>
<dbReference type="AlphaFoldDB" id="A0A846N214"/>
<dbReference type="RefSeq" id="WP_167083723.1">
    <property type="nucleotide sequence ID" value="NZ_BAAADC010000001.1"/>
</dbReference>
<sequence length="335" mass="36107">MGQSGFSRRHLLQMGAAASLLGRARAEAPPAFLAAEAGTSLLTTDVRLNGQGPYHFVVDTGADRTVLADTVARDLLFAASGKINVQGIVRTVEAPSVRITKLEAGPVRGEALDVPILPRELLQADGFLGLDVLDGHRVVMDFREGVLRLLEPRPSQLIGFDAPREVPVKLSGSEGRLRSTQCLVDGVRCTAFIDTGAEISVGNGPLYRALAEKHPTLRSVETIPLTGVTGGVVAGDVVALNGISLGGLSILDSRIAIADLQVFRLWDLAETPALFIGMNWLHRFNRVAIDYGRKEMRFDLAVARPDTRWKCNAPDEDCHYRLGSPYTIPRPSVAT</sequence>
<comment type="caution">
    <text evidence="3">The sequence shown here is derived from an EMBL/GenBank/DDBJ whole genome shotgun (WGS) entry which is preliminary data.</text>
</comment>
<evidence type="ECO:0000313" key="3">
    <source>
        <dbReference type="EMBL" id="NIK89653.1"/>
    </source>
</evidence>
<dbReference type="InterPro" id="IPR034122">
    <property type="entry name" value="Retropepsin-like_bacterial"/>
</dbReference>
<dbReference type="EMBL" id="JAASRM010000001">
    <property type="protein sequence ID" value="NIK89653.1"/>
    <property type="molecule type" value="Genomic_DNA"/>
</dbReference>
<dbReference type="Pfam" id="PF13650">
    <property type="entry name" value="Asp_protease_2"/>
    <property type="match status" value="2"/>
</dbReference>
<gene>
    <name evidence="3" type="ORF">FHS83_002971</name>
</gene>
<dbReference type="InterPro" id="IPR006311">
    <property type="entry name" value="TAT_signal"/>
</dbReference>
<organism evidence="3 4">
    <name type="scientific">Rhizomicrobium palustre</name>
    <dbReference type="NCBI Taxonomy" id="189966"/>
    <lineage>
        <taxon>Bacteria</taxon>
        <taxon>Pseudomonadati</taxon>
        <taxon>Pseudomonadota</taxon>
        <taxon>Alphaproteobacteria</taxon>
        <taxon>Micropepsales</taxon>
        <taxon>Micropepsaceae</taxon>
        <taxon>Rhizomicrobium</taxon>
    </lineage>
</organism>
<dbReference type="InterPro" id="IPR001969">
    <property type="entry name" value="Aspartic_peptidase_AS"/>
</dbReference>
<dbReference type="CDD" id="cd05483">
    <property type="entry name" value="retropepsin_like_bacteria"/>
    <property type="match status" value="1"/>
</dbReference>
<dbReference type="SUPFAM" id="SSF50630">
    <property type="entry name" value="Acid proteases"/>
    <property type="match status" value="2"/>
</dbReference>
<dbReference type="GO" id="GO:0004190">
    <property type="term" value="F:aspartic-type endopeptidase activity"/>
    <property type="evidence" value="ECO:0007669"/>
    <property type="project" value="InterPro"/>
</dbReference>
<feature type="domain" description="Peptidase A2" evidence="2">
    <location>
        <begin position="54"/>
        <end position="69"/>
    </location>
</feature>
<keyword evidence="4" id="KW-1185">Reference proteome</keyword>